<keyword evidence="4" id="KW-0342">GTP-binding</keyword>
<comment type="similarity">
    <text evidence="6">Belongs to the TRAFAC class OBG-HflX-like GTPase superfamily. OBG GTPase family. NOG subfamily.</text>
</comment>
<dbReference type="EMBL" id="CAXDID020000550">
    <property type="protein sequence ID" value="CAL6102000.1"/>
    <property type="molecule type" value="Genomic_DNA"/>
</dbReference>
<dbReference type="InterPro" id="IPR041623">
    <property type="entry name" value="NOG1_N"/>
</dbReference>
<evidence type="ECO:0000256" key="5">
    <source>
        <dbReference type="ARBA" id="ARBA00023242"/>
    </source>
</evidence>
<dbReference type="InterPro" id="IPR010674">
    <property type="entry name" value="NOG1_Rossman_fold_dom"/>
</dbReference>
<gene>
    <name evidence="8" type="ORF">HINF_LOCUS11350</name>
    <name evidence="9" type="ORF">HINF_LOCUS71459</name>
</gene>
<evidence type="ECO:0000313" key="9">
    <source>
        <dbReference type="EMBL" id="CAL6102000.1"/>
    </source>
</evidence>
<evidence type="ECO:0000313" key="10">
    <source>
        <dbReference type="Proteomes" id="UP001642409"/>
    </source>
</evidence>
<dbReference type="Proteomes" id="UP001642409">
    <property type="component" value="Unassembled WGS sequence"/>
</dbReference>
<protein>
    <recommendedName>
        <fullName evidence="6">Nucleolar GTP-binding protein 1</fullName>
    </recommendedName>
</protein>
<dbReference type="GO" id="GO:0005525">
    <property type="term" value="F:GTP binding"/>
    <property type="evidence" value="ECO:0007669"/>
    <property type="project" value="UniProtKB-KW"/>
</dbReference>
<dbReference type="InterPro" id="IPR027417">
    <property type="entry name" value="P-loop_NTPase"/>
</dbReference>
<dbReference type="GO" id="GO:0005730">
    <property type="term" value="C:nucleolus"/>
    <property type="evidence" value="ECO:0007669"/>
    <property type="project" value="UniProtKB-SubCell"/>
</dbReference>
<dbReference type="PANTHER" id="PTHR45759">
    <property type="entry name" value="NUCLEOLAR GTP-BINDING PROTEIN 1"/>
    <property type="match status" value="1"/>
</dbReference>
<dbReference type="CDD" id="cd01897">
    <property type="entry name" value="NOG"/>
    <property type="match status" value="1"/>
</dbReference>
<comment type="function">
    <text evidence="6">Involved in the biogenesis of the 60S ribosomal subunit.</text>
</comment>
<evidence type="ECO:0000256" key="3">
    <source>
        <dbReference type="ARBA" id="ARBA00022741"/>
    </source>
</evidence>
<evidence type="ECO:0000313" key="8">
    <source>
        <dbReference type="EMBL" id="CAI9923705.1"/>
    </source>
</evidence>
<dbReference type="AlphaFoldDB" id="A0AA86NPG4"/>
<dbReference type="EMBL" id="CATOUU010000292">
    <property type="protein sequence ID" value="CAI9923705.1"/>
    <property type="molecule type" value="Genomic_DNA"/>
</dbReference>
<dbReference type="Pfam" id="PF06858">
    <property type="entry name" value="NOG1"/>
    <property type="match status" value="1"/>
</dbReference>
<proteinExistence type="inferred from homology"/>
<dbReference type="PIRSF" id="PIRSF038919">
    <property type="entry name" value="NOG1"/>
    <property type="match status" value="1"/>
</dbReference>
<evidence type="ECO:0000256" key="2">
    <source>
        <dbReference type="ARBA" id="ARBA00022517"/>
    </source>
</evidence>
<dbReference type="Pfam" id="PF08155">
    <property type="entry name" value="NOGCT"/>
    <property type="match status" value="1"/>
</dbReference>
<dbReference type="InterPro" id="IPR031167">
    <property type="entry name" value="G_OBG"/>
</dbReference>
<dbReference type="InterPro" id="IPR012973">
    <property type="entry name" value="NOG_C"/>
</dbReference>
<evidence type="ECO:0000259" key="7">
    <source>
        <dbReference type="PROSITE" id="PS51710"/>
    </source>
</evidence>
<dbReference type="InterPro" id="IPR006073">
    <property type="entry name" value="GTP-bd"/>
</dbReference>
<evidence type="ECO:0000256" key="1">
    <source>
        <dbReference type="ARBA" id="ARBA00004604"/>
    </source>
</evidence>
<organism evidence="8">
    <name type="scientific">Hexamita inflata</name>
    <dbReference type="NCBI Taxonomy" id="28002"/>
    <lineage>
        <taxon>Eukaryota</taxon>
        <taxon>Metamonada</taxon>
        <taxon>Diplomonadida</taxon>
        <taxon>Hexamitidae</taxon>
        <taxon>Hexamitinae</taxon>
        <taxon>Hexamita</taxon>
    </lineage>
</organism>
<feature type="domain" description="OBG-type G" evidence="7">
    <location>
        <begin position="169"/>
        <end position="344"/>
    </location>
</feature>
<dbReference type="PRINTS" id="PR00326">
    <property type="entry name" value="GTP1OBG"/>
</dbReference>
<dbReference type="PROSITE" id="PS51710">
    <property type="entry name" value="G_OBG"/>
    <property type="match status" value="1"/>
</dbReference>
<dbReference type="GO" id="GO:0042254">
    <property type="term" value="P:ribosome biogenesis"/>
    <property type="evidence" value="ECO:0007669"/>
    <property type="project" value="UniProtKB-KW"/>
</dbReference>
<name>A0AA86NPG4_9EUKA</name>
<comment type="subcellular location">
    <subcellularLocation>
        <location evidence="1 6">Nucleus</location>
        <location evidence="1 6">Nucleolus</location>
    </subcellularLocation>
</comment>
<evidence type="ECO:0000256" key="6">
    <source>
        <dbReference type="PIRNR" id="PIRNR038919"/>
    </source>
</evidence>
<keyword evidence="3" id="KW-0547">Nucleotide-binding</keyword>
<reference evidence="9 10" key="2">
    <citation type="submission" date="2024-07" db="EMBL/GenBank/DDBJ databases">
        <authorList>
            <person name="Akdeniz Z."/>
        </authorList>
    </citation>
    <scope>NUCLEOTIDE SEQUENCE [LARGE SCALE GENOMIC DNA]</scope>
</reference>
<accession>A0AA86NPG4</accession>
<evidence type="ECO:0000256" key="4">
    <source>
        <dbReference type="ARBA" id="ARBA00023134"/>
    </source>
</evidence>
<keyword evidence="2 6" id="KW-0690">Ribosome biogenesis</keyword>
<dbReference type="Gene3D" id="3.40.50.300">
    <property type="entry name" value="P-loop containing nucleotide triphosphate hydrolases"/>
    <property type="match status" value="1"/>
</dbReference>
<dbReference type="Gene3D" id="1.20.120.1190">
    <property type="match status" value="1"/>
</dbReference>
<comment type="caution">
    <text evidence="8">The sequence shown here is derived from an EMBL/GenBank/DDBJ whole genome shotgun (WGS) entry which is preliminary data.</text>
</comment>
<sequence>MPVYDFKSIAAVQGSKDLIDTILYKTTRKTPTVVRKGFKINRIRSFYMLKVKYTQNTIDAKFQTILGEFPKLNDIHPFYRYWFNIMYDKDHFKVALGQLNQCKALVDKVGKHYLKLLKHADSLFQCKSLKVAALGRMVSLVRKMNPYLEFLEQVRQHMGRLPAIDPSTRTVVLTGYPSTGKSSYLNALTRANVDVQAWAFTTQSLLIGHAEHRGMNFQVIDTPGLLDHAPEERNTIELQAITALAYLNSAIVFVLDVTQGKAFIEKQIELYHNLKPFFNNKPVTIVLSKIDTWNPSELSQYELDLVQSLSPNFLLKDSFDLASIPYPTRENVLEAQNTGGEAAIQMIQAVKNEQAVRDQVIQRGCSPFLCVSAKTTAGIERSLGIVCDQLLLIRQAQSQSAQKAQEITGKGTAAIPGLFVAQPMARDNKNRPALIPQSVQQLNDNLLHPRPFGEKDGFVTEKMREDEAGGCTNYAPDPRRLWILENEEERYDEIPLIHNGKNILDFITAEEDITKLIEELEKEEEMIAQQKPTIDDAELFARLAAFEKAVVHTPKKNRRTTKIKQRHDERKIIFDAPKVEKEVLHENDVNKAANMTWEQKMLEEVKHSAPIDVVKKEFNKKRRDGQRAFKFLESAVSAPKHMMTGHMSMKTRDWR</sequence>
<keyword evidence="5 6" id="KW-0539">Nucleus</keyword>
<reference evidence="8" key="1">
    <citation type="submission" date="2023-06" db="EMBL/GenBank/DDBJ databases">
        <authorList>
            <person name="Kurt Z."/>
        </authorList>
    </citation>
    <scope>NUCLEOTIDE SEQUENCE</scope>
</reference>
<dbReference type="Pfam" id="PF17835">
    <property type="entry name" value="NOG1_N"/>
    <property type="match status" value="1"/>
</dbReference>
<dbReference type="InterPro" id="IPR024926">
    <property type="entry name" value="NOG1"/>
</dbReference>
<keyword evidence="10" id="KW-1185">Reference proteome</keyword>
<dbReference type="SUPFAM" id="SSF52540">
    <property type="entry name" value="P-loop containing nucleoside triphosphate hydrolases"/>
    <property type="match status" value="1"/>
</dbReference>